<feature type="domain" description="SLH" evidence="4">
    <location>
        <begin position="219"/>
        <end position="281"/>
    </location>
</feature>
<dbReference type="InterPro" id="IPR051465">
    <property type="entry name" value="Cell_Envelope_Struct_Comp"/>
</dbReference>
<gene>
    <name evidence="5" type="ORF">SAMN02744037_02738</name>
</gene>
<feature type="chain" id="PRO_5012974713" evidence="3">
    <location>
        <begin position="24"/>
        <end position="334"/>
    </location>
</feature>
<evidence type="ECO:0000259" key="4">
    <source>
        <dbReference type="PROSITE" id="PS51272"/>
    </source>
</evidence>
<dbReference type="Pfam" id="PF00395">
    <property type="entry name" value="SLH"/>
    <property type="match status" value="3"/>
</dbReference>
<dbReference type="InterPro" id="IPR001119">
    <property type="entry name" value="SLH_dom"/>
</dbReference>
<organism evidence="5 6">
    <name type="scientific">Tepidibacter formicigenes DSM 15518</name>
    <dbReference type="NCBI Taxonomy" id="1123349"/>
    <lineage>
        <taxon>Bacteria</taxon>
        <taxon>Bacillati</taxon>
        <taxon>Bacillota</taxon>
        <taxon>Clostridia</taxon>
        <taxon>Peptostreptococcales</taxon>
        <taxon>Peptostreptococcaceae</taxon>
        <taxon>Tepidibacter</taxon>
    </lineage>
</organism>
<keyword evidence="6" id="KW-1185">Reference proteome</keyword>
<keyword evidence="3" id="KW-0732">Signal</keyword>
<name>A0A1M6U5S0_9FIRM</name>
<feature type="signal peptide" evidence="3">
    <location>
        <begin position="1"/>
        <end position="23"/>
    </location>
</feature>
<dbReference type="EMBL" id="FRAE01000121">
    <property type="protein sequence ID" value="SHK64537.1"/>
    <property type="molecule type" value="Genomic_DNA"/>
</dbReference>
<feature type="domain" description="SLH" evidence="4">
    <location>
        <begin position="282"/>
        <end position="334"/>
    </location>
</feature>
<dbReference type="STRING" id="1123349.SAMN02744037_02738"/>
<feature type="domain" description="SLH" evidence="4">
    <location>
        <begin position="160"/>
        <end position="218"/>
    </location>
</feature>
<keyword evidence="2" id="KW-0175">Coiled coil</keyword>
<dbReference type="RefSeq" id="WP_072890973.1">
    <property type="nucleotide sequence ID" value="NZ_FRAE01000121.1"/>
</dbReference>
<feature type="coiled-coil region" evidence="2">
    <location>
        <begin position="87"/>
        <end position="155"/>
    </location>
</feature>
<dbReference type="OrthoDB" id="1752945at2"/>
<evidence type="ECO:0000256" key="2">
    <source>
        <dbReference type="SAM" id="Coils"/>
    </source>
</evidence>
<accession>A0A1M6U5S0</accession>
<evidence type="ECO:0000256" key="3">
    <source>
        <dbReference type="SAM" id="SignalP"/>
    </source>
</evidence>
<dbReference type="AlphaFoldDB" id="A0A1M6U5S0"/>
<reference evidence="6" key="1">
    <citation type="submission" date="2016-11" db="EMBL/GenBank/DDBJ databases">
        <authorList>
            <person name="Varghese N."/>
            <person name="Submissions S."/>
        </authorList>
    </citation>
    <scope>NUCLEOTIDE SEQUENCE [LARGE SCALE GENOMIC DNA]</scope>
    <source>
        <strain evidence="6">DSM 15518</strain>
    </source>
</reference>
<evidence type="ECO:0000313" key="5">
    <source>
        <dbReference type="EMBL" id="SHK64537.1"/>
    </source>
</evidence>
<dbReference type="PROSITE" id="PS51272">
    <property type="entry name" value="SLH"/>
    <property type="match status" value="3"/>
</dbReference>
<dbReference type="PANTHER" id="PTHR43308:SF5">
    <property type="entry name" value="S-LAYER PROTEIN _ PEPTIDOGLYCAN ENDO-BETA-N-ACETYLGLUCOSAMINIDASE"/>
    <property type="match status" value="1"/>
</dbReference>
<dbReference type="Proteomes" id="UP000242497">
    <property type="component" value="Unassembled WGS sequence"/>
</dbReference>
<proteinExistence type="predicted"/>
<dbReference type="PANTHER" id="PTHR43308">
    <property type="entry name" value="OUTER MEMBRANE PROTEIN ALPHA-RELATED"/>
    <property type="match status" value="1"/>
</dbReference>
<evidence type="ECO:0000313" key="6">
    <source>
        <dbReference type="Proteomes" id="UP000242497"/>
    </source>
</evidence>
<keyword evidence="1" id="KW-0677">Repeat</keyword>
<evidence type="ECO:0000256" key="1">
    <source>
        <dbReference type="ARBA" id="ARBA00022737"/>
    </source>
</evidence>
<protein>
    <submittedName>
        <fullName evidence="5">S-layer homology domain-containing protein</fullName>
    </submittedName>
</protein>
<sequence>MKKRTSLFLIFIILFCLGSPIFADSEENNSSLKSYLETLVDVLYKEKEQNSSNYEDIDSILREYLKNDEGISSLSEDAEKIILIMDLESKDKLLNILKENNNSLENVKKEILNLKMWNESDRYSLLDMIKEGEDRKTIKLELENLINKYNNTDNNNPNNDNKINLKDINNHWAKDYILFMVENKIATGYLDFTFRPNNKITRAEFSKMLVETLKLDKVTYNNSFSDVKNHWAKDYIQTAYNAGLIKGYNKEFKPDANITRSEMATMIGRTLNTDNKADLTKFIDYKKIPNWAEESVSKAVGEELIKGDNGKFRPNDNTTRAEAITILYRLLNID</sequence>